<dbReference type="HOGENOM" id="CLU_000288_57_7_1"/>
<dbReference type="InterPro" id="IPR001680">
    <property type="entry name" value="WD40_rpt"/>
</dbReference>
<dbReference type="OrthoDB" id="7875889at2759"/>
<feature type="repeat" description="WD" evidence="6">
    <location>
        <begin position="145"/>
        <end position="189"/>
    </location>
</feature>
<evidence type="ECO:0000313" key="8">
    <source>
        <dbReference type="Proteomes" id="UP000000707"/>
    </source>
</evidence>
<feature type="repeat" description="WD" evidence="6">
    <location>
        <begin position="62"/>
        <end position="103"/>
    </location>
</feature>
<feature type="repeat" description="WD" evidence="6">
    <location>
        <begin position="190"/>
        <end position="231"/>
    </location>
</feature>
<evidence type="ECO:0000256" key="1">
    <source>
        <dbReference type="ARBA" id="ARBA00007253"/>
    </source>
</evidence>
<dbReference type="GO" id="GO:0007186">
    <property type="term" value="P:G protein-coupled receptor signaling pathway"/>
    <property type="evidence" value="ECO:0007669"/>
    <property type="project" value="UniProtKB-ARBA"/>
</dbReference>
<keyword evidence="8" id="KW-1185">Reference proteome</keyword>
<proteinExistence type="inferred from homology"/>
<sequence>MASQEVLVLRGTLEGHNGWVTSLATTAAHPDLLLSGSRDKTLITWKLTGGEDSQYGVPKKSFKGHSHIVQDVTISADGAYALSGSWDKTLRLWDLETGECTKRFVGHTGDVLSVSIAQNLRQIVSASRDKTVKVWNTIGECMQTLTGHGDWVSAVRFSPKENDVSTVISASWDKTIKSWDLSEYKLNADFIGHTGYISCITISPDGSLCASAGKDGAIILWDLNVHKSLYTLNAGSEVHALAFSPSRYWVAAATSTGIKIFNLQERSLLDELKPEFAIGAKAKDPEPISLTWSADGQTLFAGYTDSLIRVWQVMTSSA</sequence>
<dbReference type="GeneID" id="18249285"/>
<dbReference type="KEGG" id="cten:18249285"/>
<accession>G3BFH2</accession>
<dbReference type="STRING" id="590646.G3BFH2"/>
<evidence type="ECO:0000256" key="2">
    <source>
        <dbReference type="ARBA" id="ARBA00022574"/>
    </source>
</evidence>
<dbReference type="Proteomes" id="UP000000707">
    <property type="component" value="Unassembled WGS sequence"/>
</dbReference>
<feature type="repeat" description="WD" evidence="6">
    <location>
        <begin position="13"/>
        <end position="55"/>
    </location>
</feature>
<evidence type="ECO:0000256" key="6">
    <source>
        <dbReference type="PROSITE-ProRule" id="PRU00221"/>
    </source>
</evidence>
<dbReference type="FunFam" id="2.130.10.10:FF:000039">
    <property type="entry name" value="Guanine nucleotide-binding protein subunit beta-like protein"/>
    <property type="match status" value="1"/>
</dbReference>
<dbReference type="PROSITE" id="PS50294">
    <property type="entry name" value="WD_REPEATS_REGION"/>
    <property type="match status" value="6"/>
</dbReference>
<dbReference type="PROSITE" id="PS50082">
    <property type="entry name" value="WD_REPEATS_2"/>
    <property type="match status" value="6"/>
</dbReference>
<evidence type="ECO:0000256" key="3">
    <source>
        <dbReference type="ARBA" id="ARBA00022737"/>
    </source>
</evidence>
<feature type="repeat" description="WD" evidence="6">
    <location>
        <begin position="289"/>
        <end position="318"/>
    </location>
</feature>
<name>G3BFH2_CANTC</name>
<organism evidence="8">
    <name type="scientific">Candida tenuis (strain ATCC 10573 / BCRC 21748 / CBS 615 / JCM 9827 / NBRC 10315 / NRRL Y-1498 / VKM Y-70)</name>
    <name type="common">Yeast</name>
    <name type="synonym">Yamadazyma tenuis</name>
    <dbReference type="NCBI Taxonomy" id="590646"/>
    <lineage>
        <taxon>Eukaryota</taxon>
        <taxon>Fungi</taxon>
        <taxon>Dikarya</taxon>
        <taxon>Ascomycota</taxon>
        <taxon>Saccharomycotina</taxon>
        <taxon>Pichiomycetes</taxon>
        <taxon>Debaryomycetaceae</taxon>
        <taxon>Yamadazyma</taxon>
    </lineage>
</organism>
<reference evidence="7 8" key="1">
    <citation type="journal article" date="2011" name="Proc. Natl. Acad. Sci. U.S.A.">
        <title>Comparative genomics of xylose-fermenting fungi for enhanced biofuel production.</title>
        <authorList>
            <person name="Wohlbach D.J."/>
            <person name="Kuo A."/>
            <person name="Sato T.K."/>
            <person name="Potts K.M."/>
            <person name="Salamov A.A."/>
            <person name="LaButti K.M."/>
            <person name="Sun H."/>
            <person name="Clum A."/>
            <person name="Pangilinan J.L."/>
            <person name="Lindquist E.A."/>
            <person name="Lucas S."/>
            <person name="Lapidus A."/>
            <person name="Jin M."/>
            <person name="Gunawan C."/>
            <person name="Balan V."/>
            <person name="Dale B.E."/>
            <person name="Jeffries T.W."/>
            <person name="Zinkel R."/>
            <person name="Barry K.W."/>
            <person name="Grigoriev I.V."/>
            <person name="Gasch A.P."/>
        </authorList>
    </citation>
    <scope>NUCLEOTIDE SEQUENCE [LARGE SCALE GENOMIC DNA]</scope>
    <source>
        <strain evidence="7">ATCC 10573</strain>
        <strain evidence="8">ATCC 10573 / BCRC 21748 / CBS 615 / JCM 9827 / NBRC 10315 / NRRL Y-1498 / VKM Y-70</strain>
    </source>
</reference>
<dbReference type="InterPro" id="IPR045223">
    <property type="entry name" value="RACK1-like"/>
</dbReference>
<dbReference type="GO" id="GO:0045182">
    <property type="term" value="F:translation regulator activity"/>
    <property type="evidence" value="ECO:0007669"/>
    <property type="project" value="InterPro"/>
</dbReference>
<dbReference type="GO" id="GO:0043022">
    <property type="term" value="F:ribosome binding"/>
    <property type="evidence" value="ECO:0007669"/>
    <property type="project" value="InterPro"/>
</dbReference>
<keyword evidence="2 6" id="KW-0853">WD repeat</keyword>
<protein>
    <recommendedName>
        <fullName evidence="4">Small ribosomal subunit protein RACK1</fullName>
    </recommendedName>
    <alternativeName>
        <fullName evidence="5">Guanine nucleotide-binding protein subunit beta-like protein</fullName>
    </alternativeName>
</protein>
<dbReference type="SUPFAM" id="SSF50978">
    <property type="entry name" value="WD40 repeat-like"/>
    <property type="match status" value="1"/>
</dbReference>
<dbReference type="SMART" id="SM00320">
    <property type="entry name" value="WD40"/>
    <property type="match status" value="7"/>
</dbReference>
<keyword evidence="3" id="KW-0677">Repeat</keyword>
<dbReference type="PANTHER" id="PTHR19868">
    <property type="entry name" value="RECEPTOR FOR ACTIVATED PROTEIN KINASE C RACK1"/>
    <property type="match status" value="1"/>
</dbReference>
<dbReference type="PROSITE" id="PS00678">
    <property type="entry name" value="WD_REPEATS_1"/>
    <property type="match status" value="3"/>
</dbReference>
<dbReference type="AlphaFoldDB" id="G3BFH2"/>
<comment type="similarity">
    <text evidence="1">Belongs to the WD repeat G protein beta family. Ribosomal protein RACK1 subfamily.</text>
</comment>
<dbReference type="InterPro" id="IPR036322">
    <property type="entry name" value="WD40_repeat_dom_sf"/>
</dbReference>
<dbReference type="EMBL" id="GL996528">
    <property type="protein sequence ID" value="EGV61331.1"/>
    <property type="molecule type" value="Genomic_DNA"/>
</dbReference>
<dbReference type="Gene3D" id="2.130.10.10">
    <property type="entry name" value="YVTN repeat-like/Quinoprotein amine dehydrogenase"/>
    <property type="match status" value="1"/>
</dbReference>
<evidence type="ECO:0000256" key="4">
    <source>
        <dbReference type="ARBA" id="ARBA00035297"/>
    </source>
</evidence>
<dbReference type="PRINTS" id="PR00320">
    <property type="entry name" value="GPROTEINBRPT"/>
</dbReference>
<evidence type="ECO:0000313" key="7">
    <source>
        <dbReference type="EMBL" id="EGV61332.1"/>
    </source>
</evidence>
<evidence type="ECO:0000256" key="5">
    <source>
        <dbReference type="ARBA" id="ARBA00035400"/>
    </source>
</evidence>
<dbReference type="InterPro" id="IPR020472">
    <property type="entry name" value="WD40_PAC1"/>
</dbReference>
<dbReference type="EMBL" id="GL996528">
    <property type="protein sequence ID" value="EGV61332.1"/>
    <property type="molecule type" value="Genomic_DNA"/>
</dbReference>
<gene>
    <name evidence="7" type="ORF">CANTEDRAFT_128165</name>
</gene>
<dbReference type="Pfam" id="PF00400">
    <property type="entry name" value="WD40"/>
    <property type="match status" value="7"/>
</dbReference>
<dbReference type="GO" id="GO:0005092">
    <property type="term" value="F:GDP-dissociation inhibitor activity"/>
    <property type="evidence" value="ECO:0007669"/>
    <property type="project" value="UniProtKB-ARBA"/>
</dbReference>
<dbReference type="InterPro" id="IPR015943">
    <property type="entry name" value="WD40/YVTN_repeat-like_dom_sf"/>
</dbReference>
<dbReference type="eggNOG" id="KOG0279">
    <property type="taxonomic scope" value="Eukaryota"/>
</dbReference>
<dbReference type="InterPro" id="IPR019775">
    <property type="entry name" value="WD40_repeat_CS"/>
</dbReference>
<dbReference type="CDD" id="cd00200">
    <property type="entry name" value="WD40"/>
    <property type="match status" value="1"/>
</dbReference>
<feature type="repeat" description="WD" evidence="6">
    <location>
        <begin position="104"/>
        <end position="136"/>
    </location>
</feature>